<dbReference type="Pfam" id="PF06966">
    <property type="entry name" value="DUF1295"/>
    <property type="match status" value="1"/>
</dbReference>
<comment type="caution">
    <text evidence="2">The sequence shown here is derived from an EMBL/GenBank/DDBJ whole genome shotgun (WGS) entry which is preliminary data.</text>
</comment>
<dbReference type="Gene3D" id="1.20.120.1630">
    <property type="match status" value="1"/>
</dbReference>
<keyword evidence="1" id="KW-1133">Transmembrane helix</keyword>
<dbReference type="RefSeq" id="WP_246112896.1">
    <property type="nucleotide sequence ID" value="NZ_SJPK01000009.1"/>
</dbReference>
<reference evidence="2 3" key="1">
    <citation type="submission" date="2019-02" db="EMBL/GenBank/DDBJ databases">
        <title>Deep-cultivation of Planctomycetes and their phenomic and genomic characterization uncovers novel biology.</title>
        <authorList>
            <person name="Wiegand S."/>
            <person name="Jogler M."/>
            <person name="Boedeker C."/>
            <person name="Pinto D."/>
            <person name="Vollmers J."/>
            <person name="Rivas-Marin E."/>
            <person name="Kohn T."/>
            <person name="Peeters S.H."/>
            <person name="Heuer A."/>
            <person name="Rast P."/>
            <person name="Oberbeckmann S."/>
            <person name="Bunk B."/>
            <person name="Jeske O."/>
            <person name="Meyerdierks A."/>
            <person name="Storesund J.E."/>
            <person name="Kallscheuer N."/>
            <person name="Luecker S."/>
            <person name="Lage O.M."/>
            <person name="Pohl T."/>
            <person name="Merkel B.J."/>
            <person name="Hornburger P."/>
            <person name="Mueller R.-W."/>
            <person name="Bruemmer F."/>
            <person name="Labrenz M."/>
            <person name="Spormann A.M."/>
            <person name="Op Den Camp H."/>
            <person name="Overmann J."/>
            <person name="Amann R."/>
            <person name="Jetten M.S.M."/>
            <person name="Mascher T."/>
            <person name="Medema M.H."/>
            <person name="Devos D.P."/>
            <person name="Kaster A.-K."/>
            <person name="Ovreas L."/>
            <person name="Rohde M."/>
            <person name="Galperin M.Y."/>
            <person name="Jogler C."/>
        </authorList>
    </citation>
    <scope>NUCLEOTIDE SEQUENCE [LARGE SCALE GENOMIC DNA]</scope>
    <source>
        <strain evidence="2 3">CA85</strain>
    </source>
</reference>
<gene>
    <name evidence="2" type="ORF">CA85_36760</name>
</gene>
<dbReference type="InterPro" id="IPR010721">
    <property type="entry name" value="UstE-like"/>
</dbReference>
<evidence type="ECO:0000313" key="3">
    <source>
        <dbReference type="Proteomes" id="UP000318053"/>
    </source>
</evidence>
<organism evidence="2 3">
    <name type="scientific">Allorhodopirellula solitaria</name>
    <dbReference type="NCBI Taxonomy" id="2527987"/>
    <lineage>
        <taxon>Bacteria</taxon>
        <taxon>Pseudomonadati</taxon>
        <taxon>Planctomycetota</taxon>
        <taxon>Planctomycetia</taxon>
        <taxon>Pirellulales</taxon>
        <taxon>Pirellulaceae</taxon>
        <taxon>Allorhodopirellula</taxon>
    </lineage>
</organism>
<name>A0A5C5XQW4_9BACT</name>
<dbReference type="AlphaFoldDB" id="A0A5C5XQW4"/>
<sequence>MIVSFTYCAAVIGVLMVSVWLVSLYRRDVSIIDIVWGLGFVLVAWTAYAMRSEPGDSLLVPVLTTIWGLRLSAYLGWRNHGQGEDPRYQKMRSKWGDAFPWVSLLTVFGVQAAVMWVVSLPLQSLYDGADDSRVGMSVFGVILFSVGLFFEAVGDWQLARFKANPTNAGQVMDQGLWRYTRHPNYFGDFLVWWGLFFTAYATSHVGWAIIGPIVMSIFLMRVSGVTLLEKSLEESKPGYREYVERTNAFFPGWRSVKNQSVQ</sequence>
<feature type="transmembrane region" description="Helical" evidence="1">
    <location>
        <begin position="31"/>
        <end position="51"/>
    </location>
</feature>
<dbReference type="EMBL" id="SJPK01000009">
    <property type="protein sequence ID" value="TWT64891.1"/>
    <property type="molecule type" value="Genomic_DNA"/>
</dbReference>
<feature type="transmembrane region" description="Helical" evidence="1">
    <location>
        <begin position="6"/>
        <end position="24"/>
    </location>
</feature>
<dbReference type="PANTHER" id="PTHR32251:SF17">
    <property type="entry name" value="STEROID 5-ALPHA REDUCTASE C-TERMINAL DOMAIN-CONTAINING PROTEIN"/>
    <property type="match status" value="1"/>
</dbReference>
<evidence type="ECO:0000313" key="2">
    <source>
        <dbReference type="EMBL" id="TWT64891.1"/>
    </source>
</evidence>
<feature type="transmembrane region" description="Helical" evidence="1">
    <location>
        <begin position="57"/>
        <end position="77"/>
    </location>
</feature>
<dbReference type="PANTHER" id="PTHR32251">
    <property type="entry name" value="3-OXO-5-ALPHA-STEROID 4-DEHYDROGENASE"/>
    <property type="match status" value="1"/>
</dbReference>
<dbReference type="PROSITE" id="PS50244">
    <property type="entry name" value="S5A_REDUCTASE"/>
    <property type="match status" value="1"/>
</dbReference>
<dbReference type="GO" id="GO:0016020">
    <property type="term" value="C:membrane"/>
    <property type="evidence" value="ECO:0007669"/>
    <property type="project" value="TreeGrafter"/>
</dbReference>
<accession>A0A5C5XQW4</accession>
<protein>
    <submittedName>
        <fullName evidence="2">3-oxo-5-alpha-steroid 4-dehydrogenase</fullName>
    </submittedName>
</protein>
<dbReference type="Proteomes" id="UP000318053">
    <property type="component" value="Unassembled WGS sequence"/>
</dbReference>
<proteinExistence type="predicted"/>
<keyword evidence="3" id="KW-1185">Reference proteome</keyword>
<feature type="transmembrane region" description="Helical" evidence="1">
    <location>
        <begin position="134"/>
        <end position="153"/>
    </location>
</feature>
<feature type="transmembrane region" description="Helical" evidence="1">
    <location>
        <begin position="98"/>
        <end position="122"/>
    </location>
</feature>
<feature type="transmembrane region" description="Helical" evidence="1">
    <location>
        <begin position="185"/>
        <end position="201"/>
    </location>
</feature>
<evidence type="ECO:0000256" key="1">
    <source>
        <dbReference type="SAM" id="Phobius"/>
    </source>
</evidence>
<keyword evidence="1" id="KW-0812">Transmembrane</keyword>
<keyword evidence="1" id="KW-0472">Membrane</keyword>